<protein>
    <submittedName>
        <fullName evidence="2">Phage regulatory protein</fullName>
    </submittedName>
</protein>
<name>A0A5T2CSJ8_CAMCO</name>
<gene>
    <name evidence="2" type="ORF">D3H84_09015</name>
</gene>
<accession>A0A5T2CSJ8</accession>
<evidence type="ECO:0000256" key="1">
    <source>
        <dbReference type="SAM" id="Coils"/>
    </source>
</evidence>
<comment type="caution">
    <text evidence="2">The sequence shown here is derived from an EMBL/GenBank/DDBJ whole genome shotgun (WGS) entry which is preliminary data.</text>
</comment>
<feature type="coiled-coil region" evidence="1">
    <location>
        <begin position="139"/>
        <end position="166"/>
    </location>
</feature>
<reference evidence="2" key="1">
    <citation type="submission" date="2018-09" db="EMBL/GenBank/DDBJ databases">
        <authorList>
            <consortium name="NARMS: The National Antimicrobial Resistance Monitoring System"/>
        </authorList>
    </citation>
    <scope>NUCLEOTIDE SEQUENCE</scope>
    <source>
        <strain evidence="2">FSIS11813124</strain>
    </source>
</reference>
<evidence type="ECO:0000313" key="2">
    <source>
        <dbReference type="EMBL" id="EAM0448163.1"/>
    </source>
</evidence>
<organism evidence="2">
    <name type="scientific">Campylobacter coli</name>
    <dbReference type="NCBI Taxonomy" id="195"/>
    <lineage>
        <taxon>Bacteria</taxon>
        <taxon>Pseudomonadati</taxon>
        <taxon>Campylobacterota</taxon>
        <taxon>Epsilonproteobacteria</taxon>
        <taxon>Campylobacterales</taxon>
        <taxon>Campylobacteraceae</taxon>
        <taxon>Campylobacter</taxon>
    </lineage>
</organism>
<proteinExistence type="predicted"/>
<dbReference type="AlphaFoldDB" id="A0A5T2CSJ8"/>
<dbReference type="EMBL" id="AACTJP010000037">
    <property type="protein sequence ID" value="EAM0448163.1"/>
    <property type="molecule type" value="Genomic_DNA"/>
</dbReference>
<dbReference type="Pfam" id="PF09669">
    <property type="entry name" value="Phage_pRha"/>
    <property type="match status" value="1"/>
</dbReference>
<keyword evidence="1" id="KW-0175">Coiled coil</keyword>
<sequence>MNDLIVKYNGALVTTQNKISKLTNNNEISIQKLIRTYKADLEEFGILEFENQLIINSKNVKNYKKIYYLNEQQATLLLTYMKNSESVRNAKKVLVFAFYQMKEKLRSLEQEQEKARFKSLSDENLRLNSLNHHQKIGYKSQLAQQKQKYENEIKALKYDLEHKNELSLKRKLSKEELLELRKILAKDYDIVCFKEWEFEFLAEKIALESTKMTTWDAVVKKLKQSLDYWQNYEEYEEKWRKILRR</sequence>
<dbReference type="InterPro" id="IPR014054">
    <property type="entry name" value="Phage_regulatory_Rha"/>
</dbReference>